<dbReference type="PROSITE" id="PS50943">
    <property type="entry name" value="HTH_CROC1"/>
    <property type="match status" value="1"/>
</dbReference>
<dbReference type="SUPFAM" id="SSF47413">
    <property type="entry name" value="lambda repressor-like DNA-binding domains"/>
    <property type="match status" value="1"/>
</dbReference>
<evidence type="ECO:0000313" key="3">
    <source>
        <dbReference type="EMBL" id="VWD57313.1"/>
    </source>
</evidence>
<evidence type="ECO:0000259" key="2">
    <source>
        <dbReference type="PROSITE" id="PS50943"/>
    </source>
</evidence>
<dbReference type="CDD" id="cd00093">
    <property type="entry name" value="HTH_XRE"/>
    <property type="match status" value="1"/>
</dbReference>
<dbReference type="EMBL" id="CABVQS010000033">
    <property type="protein sequence ID" value="VWD57313.1"/>
    <property type="molecule type" value="Genomic_DNA"/>
</dbReference>
<dbReference type="CDD" id="cd00038">
    <property type="entry name" value="CAP_ED"/>
    <property type="match status" value="1"/>
</dbReference>
<name>A0A6P3BF99_9BURK</name>
<dbReference type="PANTHER" id="PTHR24567:SF74">
    <property type="entry name" value="HTH-TYPE TRANSCRIPTIONAL REGULATOR ARCR"/>
    <property type="match status" value="1"/>
</dbReference>
<dbReference type="PROSITE" id="PS50042">
    <property type="entry name" value="CNMP_BINDING_3"/>
    <property type="match status" value="1"/>
</dbReference>
<dbReference type="InterPro" id="IPR014710">
    <property type="entry name" value="RmlC-like_jellyroll"/>
</dbReference>
<dbReference type="SMART" id="SM00100">
    <property type="entry name" value="cNMP"/>
    <property type="match status" value="1"/>
</dbReference>
<feature type="domain" description="HTH cro/C1-type" evidence="2">
    <location>
        <begin position="48"/>
        <end position="95"/>
    </location>
</feature>
<reference evidence="3 4" key="1">
    <citation type="submission" date="2019-09" db="EMBL/GenBank/DDBJ databases">
        <authorList>
            <person name="Depoorter E."/>
        </authorList>
    </citation>
    <scope>NUCLEOTIDE SEQUENCE [LARGE SCALE GENOMIC DNA]</scope>
    <source>
        <strain evidence="3">R-71033</strain>
    </source>
</reference>
<evidence type="ECO:0000313" key="4">
    <source>
        <dbReference type="Proteomes" id="UP000494109"/>
    </source>
</evidence>
<accession>A0A6P3BF99</accession>
<dbReference type="SUPFAM" id="SSF51206">
    <property type="entry name" value="cAMP-binding domain-like"/>
    <property type="match status" value="1"/>
</dbReference>
<dbReference type="Gene3D" id="2.60.120.10">
    <property type="entry name" value="Jelly Rolls"/>
    <property type="match status" value="1"/>
</dbReference>
<protein>
    <submittedName>
        <fullName evidence="3">Cyclic nucleotide-binding protein</fullName>
    </submittedName>
</protein>
<evidence type="ECO:0000259" key="1">
    <source>
        <dbReference type="PROSITE" id="PS50042"/>
    </source>
</evidence>
<dbReference type="Proteomes" id="UP000494109">
    <property type="component" value="Unassembled WGS sequence"/>
</dbReference>
<dbReference type="InterPro" id="IPR050397">
    <property type="entry name" value="Env_Response_Regulators"/>
</dbReference>
<dbReference type="InterPro" id="IPR018490">
    <property type="entry name" value="cNMP-bd_dom_sf"/>
</dbReference>
<dbReference type="RefSeq" id="WP_235986663.1">
    <property type="nucleotide sequence ID" value="NZ_CABVQS010000033.1"/>
</dbReference>
<dbReference type="GO" id="GO:0003700">
    <property type="term" value="F:DNA-binding transcription factor activity"/>
    <property type="evidence" value="ECO:0007669"/>
    <property type="project" value="TreeGrafter"/>
</dbReference>
<dbReference type="InterPro" id="IPR010982">
    <property type="entry name" value="Lambda_DNA-bd_dom_sf"/>
</dbReference>
<sequence length="430" mass="47205">MPTLTVFFHWSGLLSNPFDNKPGYQTMRFDWSELFDELKREGQFGSDAQLADSLGLTRAQISAWRNGKSDLGILTKIKILDALGHDTLRTSLSSLLPEKNREAQAAQHARLLARIDRVRSGAAVASVEPEDSTHSAAAMNDLLTELPRDELKRIEPHLSWVTLPLGHVVYESGDHLSHVYLPTTAIISMLYVMENGSSAEIAVVGRDGLLGVALFMGGETMPNRAIVQSAGEAFRLSGKVVKEEFARGGALQRLFLRYTQALITQMAQTAVCNRHHSIAQQFCRWLLLSLDRLDSHNVRMTQGIALPLTLHGLHTIGRQGPIVALHESICLPASLRPLPIVRVDSMPATACCVAVSRPKIASRIRLTSASVQRQSTPRESWLRTLACRGLSPLLDCRSGTILEKNSVRAVGNLGFFEFSSGCGAIDSRRT</sequence>
<feature type="domain" description="Cyclic nucleotide-binding" evidence="1">
    <location>
        <begin position="142"/>
        <end position="229"/>
    </location>
</feature>
<dbReference type="GO" id="GO:0003677">
    <property type="term" value="F:DNA binding"/>
    <property type="evidence" value="ECO:0007669"/>
    <property type="project" value="InterPro"/>
</dbReference>
<dbReference type="InterPro" id="IPR001387">
    <property type="entry name" value="Cro/C1-type_HTH"/>
</dbReference>
<dbReference type="PANTHER" id="PTHR24567">
    <property type="entry name" value="CRP FAMILY TRANSCRIPTIONAL REGULATORY PROTEIN"/>
    <property type="match status" value="1"/>
</dbReference>
<dbReference type="GO" id="GO:0005829">
    <property type="term" value="C:cytosol"/>
    <property type="evidence" value="ECO:0007669"/>
    <property type="project" value="TreeGrafter"/>
</dbReference>
<proteinExistence type="predicted"/>
<dbReference type="InterPro" id="IPR000595">
    <property type="entry name" value="cNMP-bd_dom"/>
</dbReference>
<organism evidence="3 4">
    <name type="scientific">Burkholderia contaminans</name>
    <dbReference type="NCBI Taxonomy" id="488447"/>
    <lineage>
        <taxon>Bacteria</taxon>
        <taxon>Pseudomonadati</taxon>
        <taxon>Pseudomonadota</taxon>
        <taxon>Betaproteobacteria</taxon>
        <taxon>Burkholderiales</taxon>
        <taxon>Burkholderiaceae</taxon>
        <taxon>Burkholderia</taxon>
        <taxon>Burkholderia cepacia complex</taxon>
    </lineage>
</organism>
<dbReference type="Pfam" id="PF00027">
    <property type="entry name" value="cNMP_binding"/>
    <property type="match status" value="1"/>
</dbReference>
<dbReference type="AlphaFoldDB" id="A0A6P3BF99"/>
<dbReference type="Gene3D" id="1.10.260.40">
    <property type="entry name" value="lambda repressor-like DNA-binding domains"/>
    <property type="match status" value="1"/>
</dbReference>
<gene>
    <name evidence="3" type="ORF">BCO71033_06059</name>
</gene>